<evidence type="ECO:0000256" key="3">
    <source>
        <dbReference type="ARBA" id="ARBA00022989"/>
    </source>
</evidence>
<feature type="transmembrane region" description="Helical" evidence="6">
    <location>
        <begin position="79"/>
        <end position="103"/>
    </location>
</feature>
<sequence length="140" mass="15310">MSHPHGAQGGAGAPPQQQWPPAPGPGSPEPPGPTPLPEAFQTTPHTERYVLQADALRRRQLRAALLYGSSRYWRQRHHVWPSVVVGLIAAAVLAAGIVVWGAFQTQREINEERRQETQTQEPTTPLVPQERNPASPGQTP</sequence>
<feature type="compositionally biased region" description="Pro residues" evidence="5">
    <location>
        <begin position="17"/>
        <end position="36"/>
    </location>
</feature>
<keyword evidence="8" id="KW-1185">Reference proteome</keyword>
<dbReference type="KEGG" id="nec:KGD82_12130"/>
<keyword evidence="3 6" id="KW-1133">Transmembrane helix</keyword>
<organism evidence="7 8">
    <name type="scientific">Nocardiopsis eucommiae</name>
    <dbReference type="NCBI Taxonomy" id="2831970"/>
    <lineage>
        <taxon>Bacteria</taxon>
        <taxon>Bacillati</taxon>
        <taxon>Actinomycetota</taxon>
        <taxon>Actinomycetes</taxon>
        <taxon>Streptosporangiales</taxon>
        <taxon>Nocardiopsidaceae</taxon>
        <taxon>Nocardiopsis</taxon>
    </lineage>
</organism>
<dbReference type="GO" id="GO:0016020">
    <property type="term" value="C:membrane"/>
    <property type="evidence" value="ECO:0007669"/>
    <property type="project" value="UniProtKB-SubCell"/>
</dbReference>
<protein>
    <submittedName>
        <fullName evidence="7">ABC transporter permease</fullName>
    </submittedName>
</protein>
<gene>
    <name evidence="7" type="ORF">KGD82_12130</name>
</gene>
<feature type="region of interest" description="Disordered" evidence="5">
    <location>
        <begin position="110"/>
        <end position="140"/>
    </location>
</feature>
<feature type="compositionally biased region" description="Low complexity" evidence="5">
    <location>
        <begin position="117"/>
        <end position="130"/>
    </location>
</feature>
<feature type="region of interest" description="Disordered" evidence="5">
    <location>
        <begin position="1"/>
        <end position="46"/>
    </location>
</feature>
<accession>A0A975QKM4</accession>
<dbReference type="AlphaFoldDB" id="A0A975QKM4"/>
<name>A0A975QKM4_9ACTN</name>
<reference evidence="7" key="1">
    <citation type="submission" date="2021-05" db="EMBL/GenBank/DDBJ databases">
        <authorList>
            <person name="Kaiqin L."/>
            <person name="Jian G."/>
        </authorList>
    </citation>
    <scope>NUCLEOTIDE SEQUENCE</scope>
    <source>
        <strain evidence="7">HDS5</strain>
    </source>
</reference>
<evidence type="ECO:0000256" key="4">
    <source>
        <dbReference type="ARBA" id="ARBA00023136"/>
    </source>
</evidence>
<comment type="subcellular location">
    <subcellularLocation>
        <location evidence="1">Membrane</location>
        <topology evidence="1">Multi-pass membrane protein</topology>
    </subcellularLocation>
</comment>
<evidence type="ECO:0000256" key="2">
    <source>
        <dbReference type="ARBA" id="ARBA00022692"/>
    </source>
</evidence>
<dbReference type="Proteomes" id="UP000682416">
    <property type="component" value="Chromosome"/>
</dbReference>
<proteinExistence type="predicted"/>
<evidence type="ECO:0000256" key="6">
    <source>
        <dbReference type="SAM" id="Phobius"/>
    </source>
</evidence>
<dbReference type="InterPro" id="IPR000515">
    <property type="entry name" value="MetI-like"/>
</dbReference>
<keyword evidence="4 6" id="KW-0472">Membrane</keyword>
<evidence type="ECO:0000256" key="5">
    <source>
        <dbReference type="SAM" id="MobiDB-lite"/>
    </source>
</evidence>
<dbReference type="EMBL" id="CP074402">
    <property type="protein sequence ID" value="QVJ02886.1"/>
    <property type="molecule type" value="Genomic_DNA"/>
</dbReference>
<evidence type="ECO:0000313" key="8">
    <source>
        <dbReference type="Proteomes" id="UP000682416"/>
    </source>
</evidence>
<evidence type="ECO:0000313" key="7">
    <source>
        <dbReference type="EMBL" id="QVJ02886.1"/>
    </source>
</evidence>
<dbReference type="CDD" id="cd06261">
    <property type="entry name" value="TM_PBP2"/>
    <property type="match status" value="1"/>
</dbReference>
<evidence type="ECO:0000256" key="1">
    <source>
        <dbReference type="ARBA" id="ARBA00004141"/>
    </source>
</evidence>
<dbReference type="GO" id="GO:0055085">
    <property type="term" value="P:transmembrane transport"/>
    <property type="evidence" value="ECO:0007669"/>
    <property type="project" value="InterPro"/>
</dbReference>
<keyword evidence="2 6" id="KW-0812">Transmembrane</keyword>